<keyword evidence="4" id="KW-0732">Signal</keyword>
<dbReference type="FunFam" id="3.30.160.20:FF:000007">
    <property type="entry name" value="Double-stranded RNA-binding protein Staufen homolog 1"/>
    <property type="match status" value="1"/>
</dbReference>
<dbReference type="GO" id="GO:0032839">
    <property type="term" value="C:dendrite cytoplasm"/>
    <property type="evidence" value="ECO:0007669"/>
    <property type="project" value="GOC"/>
</dbReference>
<feature type="signal peptide" evidence="4">
    <location>
        <begin position="1"/>
        <end position="20"/>
    </location>
</feature>
<dbReference type="GO" id="GO:0007281">
    <property type="term" value="P:germ cell development"/>
    <property type="evidence" value="ECO:0007669"/>
    <property type="project" value="TreeGrafter"/>
</dbReference>
<dbReference type="GO" id="GO:0008298">
    <property type="term" value="P:intracellular mRNA localization"/>
    <property type="evidence" value="ECO:0007669"/>
    <property type="project" value="TreeGrafter"/>
</dbReference>
<feature type="region of interest" description="Disordered" evidence="3">
    <location>
        <begin position="359"/>
        <end position="379"/>
    </location>
</feature>
<dbReference type="GO" id="GO:0005886">
    <property type="term" value="C:plasma membrane"/>
    <property type="evidence" value="ECO:0007669"/>
    <property type="project" value="TreeGrafter"/>
</dbReference>
<evidence type="ECO:0000313" key="7">
    <source>
        <dbReference type="Proteomes" id="UP001153712"/>
    </source>
</evidence>
<feature type="domain" description="DRBM" evidence="5">
    <location>
        <begin position="71"/>
        <end position="138"/>
    </location>
</feature>
<dbReference type="Gene3D" id="3.30.160.20">
    <property type="match status" value="3"/>
</dbReference>
<dbReference type="SUPFAM" id="SSF54768">
    <property type="entry name" value="dsRNA-binding domain-like"/>
    <property type="match status" value="2"/>
</dbReference>
<dbReference type="GO" id="GO:0003729">
    <property type="term" value="F:mRNA binding"/>
    <property type="evidence" value="ECO:0007669"/>
    <property type="project" value="TreeGrafter"/>
</dbReference>
<dbReference type="OrthoDB" id="10037267at2759"/>
<dbReference type="EMBL" id="OU900095">
    <property type="protein sequence ID" value="CAG9859588.1"/>
    <property type="molecule type" value="Genomic_DNA"/>
</dbReference>
<dbReference type="Proteomes" id="UP001153712">
    <property type="component" value="Chromosome 2"/>
</dbReference>
<proteinExistence type="predicted"/>
<feature type="region of interest" description="Disordered" evidence="3">
    <location>
        <begin position="414"/>
        <end position="442"/>
    </location>
</feature>
<dbReference type="PANTHER" id="PTHR46054:SF3">
    <property type="entry name" value="MATERNAL EFFECT PROTEIN STAUFEN"/>
    <property type="match status" value="1"/>
</dbReference>
<dbReference type="GO" id="GO:0035418">
    <property type="term" value="P:protein localization to synapse"/>
    <property type="evidence" value="ECO:0007669"/>
    <property type="project" value="TreeGrafter"/>
</dbReference>
<evidence type="ECO:0000256" key="3">
    <source>
        <dbReference type="SAM" id="MobiDB-lite"/>
    </source>
</evidence>
<protein>
    <recommendedName>
        <fullName evidence="5">DRBM domain-containing protein</fullName>
    </recommendedName>
</protein>
<feature type="chain" id="PRO_5040137484" description="DRBM domain-containing protein" evidence="4">
    <location>
        <begin position="21"/>
        <end position="547"/>
    </location>
</feature>
<dbReference type="PANTHER" id="PTHR46054">
    <property type="entry name" value="MATERNAL EFFECT PROTEIN STAUFEN"/>
    <property type="match status" value="1"/>
</dbReference>
<evidence type="ECO:0000259" key="5">
    <source>
        <dbReference type="PROSITE" id="PS50137"/>
    </source>
</evidence>
<keyword evidence="7" id="KW-1185">Reference proteome</keyword>
<evidence type="ECO:0000313" key="6">
    <source>
        <dbReference type="EMBL" id="CAG9859588.1"/>
    </source>
</evidence>
<evidence type="ECO:0000256" key="1">
    <source>
        <dbReference type="ARBA" id="ARBA00022884"/>
    </source>
</evidence>
<reference evidence="6" key="1">
    <citation type="submission" date="2022-01" db="EMBL/GenBank/DDBJ databases">
        <authorList>
            <person name="King R."/>
        </authorList>
    </citation>
    <scope>NUCLEOTIDE SEQUENCE</scope>
</reference>
<accession>A0A9N9XRW0</accession>
<name>A0A9N9XRW0_PHYSR</name>
<organism evidence="6 7">
    <name type="scientific">Phyllotreta striolata</name>
    <name type="common">Striped flea beetle</name>
    <name type="synonym">Crioceris striolata</name>
    <dbReference type="NCBI Taxonomy" id="444603"/>
    <lineage>
        <taxon>Eukaryota</taxon>
        <taxon>Metazoa</taxon>
        <taxon>Ecdysozoa</taxon>
        <taxon>Arthropoda</taxon>
        <taxon>Hexapoda</taxon>
        <taxon>Insecta</taxon>
        <taxon>Pterygota</taxon>
        <taxon>Neoptera</taxon>
        <taxon>Endopterygota</taxon>
        <taxon>Coleoptera</taxon>
        <taxon>Polyphaga</taxon>
        <taxon>Cucujiformia</taxon>
        <taxon>Chrysomeloidea</taxon>
        <taxon>Chrysomelidae</taxon>
        <taxon>Galerucinae</taxon>
        <taxon>Alticini</taxon>
        <taxon>Phyllotreta</taxon>
    </lineage>
</organism>
<dbReference type="GO" id="GO:0003725">
    <property type="term" value="F:double-stranded RNA binding"/>
    <property type="evidence" value="ECO:0007669"/>
    <property type="project" value="TreeGrafter"/>
</dbReference>
<feature type="domain" description="DRBM" evidence="5">
    <location>
        <begin position="287"/>
        <end position="354"/>
    </location>
</feature>
<dbReference type="GO" id="GO:0098964">
    <property type="term" value="P:anterograde dendritic transport of messenger ribonucleoprotein complex"/>
    <property type="evidence" value="ECO:0007669"/>
    <property type="project" value="TreeGrafter"/>
</dbReference>
<dbReference type="GO" id="GO:0010468">
    <property type="term" value="P:regulation of gene expression"/>
    <property type="evidence" value="ECO:0007669"/>
    <property type="project" value="UniProtKB-ARBA"/>
</dbReference>
<dbReference type="InterPro" id="IPR014720">
    <property type="entry name" value="dsRBD_dom"/>
</dbReference>
<gene>
    <name evidence="6" type="ORF">PHYEVI_LOCUS5962</name>
</gene>
<dbReference type="SMART" id="SM00358">
    <property type="entry name" value="DSRM"/>
    <property type="match status" value="2"/>
</dbReference>
<dbReference type="PROSITE" id="PS50137">
    <property type="entry name" value="DS_RBD"/>
    <property type="match status" value="2"/>
</dbReference>
<dbReference type="AlphaFoldDB" id="A0A9N9XRW0"/>
<keyword evidence="1 2" id="KW-0694">RNA-binding</keyword>
<dbReference type="InterPro" id="IPR051740">
    <property type="entry name" value="DRBM-containing_protein"/>
</dbReference>
<dbReference type="Pfam" id="PF00035">
    <property type="entry name" value="dsrm"/>
    <property type="match status" value="2"/>
</dbReference>
<evidence type="ECO:0000256" key="2">
    <source>
        <dbReference type="PROSITE-ProRule" id="PRU00266"/>
    </source>
</evidence>
<evidence type="ECO:0000256" key="4">
    <source>
        <dbReference type="SAM" id="SignalP"/>
    </source>
</evidence>
<dbReference type="GO" id="GO:0043025">
    <property type="term" value="C:neuronal cell body"/>
    <property type="evidence" value="ECO:0007669"/>
    <property type="project" value="TreeGrafter"/>
</dbReference>
<sequence length="547" mass="62422">MRLIPIVLVYLLNLITPSFNTTLEDLKDVFNGDLCKEGNLDGLIVPNKEDSNTKNIISLASVGIAEENQKPVLLRLNELASHNNIDYYFTLLKEEGPAHAKLFTIELTLGKENYIGEGRSHKKAKQEAGAKALELTEYEFPKLKEKKTPKDIEKLTPTVLLNNIGSKLGVVITYYLLDKDKQEVLHSNIILTEKSKSYLQKLNESIYNDKKLHLKRDIESSNGPFRIKLEFGEHVFHATSHSIQSGRHEVAKLALDFLAKNKDSLDFPCLKEGFEHECKQDKERLKSPISKVYEEGQKRKIDVEFEVLEESGPAHKRTFSTECRFGDITTTGEGTSKKESKRIAAEYMLEKIKTLEPLPFDSEYNSDKPKDKKKRKKKKKLIKNKLDEISLTLDSVKDSLIGFAKNIFGDDEQQANIDENGNEMKTDSNSIKSNDKDDSQTTKSDLNQLLELSKVLKFEVGIRDFGDDKKHGSVLSLYMNPEYICFGEARTEFLARNAAAKNALEFLTQKGIYDLFLEQKQSTLESEIKQETRYIHSQLVREEKQEL</sequence>
<dbReference type="GO" id="GO:0010494">
    <property type="term" value="C:cytoplasmic stress granule"/>
    <property type="evidence" value="ECO:0007669"/>
    <property type="project" value="TreeGrafter"/>
</dbReference>